<feature type="chain" id="PRO_5005545130" evidence="1">
    <location>
        <begin position="17"/>
        <end position="79"/>
    </location>
</feature>
<dbReference type="AlphaFoldDB" id="A0A0L0NQG0"/>
<accession>A0A0L0NQG0</accession>
<sequence length="79" mass="9156">MLSFFGWVGWSIGVVAHRAAVVGKKRNETEMIGILENLLYLKSLRLWPCRMEDAIVKFIKYKPCFTIWVMHLLGACLQK</sequence>
<dbReference type="EMBL" id="LGST01000057">
    <property type="protein sequence ID" value="KND96298.1"/>
    <property type="molecule type" value="Genomic_DNA"/>
</dbReference>
<comment type="caution">
    <text evidence="2">The sequence shown here is derived from an EMBL/GenBank/DDBJ whole genome shotgun (WGS) entry which is preliminary data.</text>
</comment>
<evidence type="ECO:0000313" key="2">
    <source>
        <dbReference type="EMBL" id="KND96298.1"/>
    </source>
</evidence>
<evidence type="ECO:0000313" key="3">
    <source>
        <dbReference type="Proteomes" id="UP000037122"/>
    </source>
</evidence>
<keyword evidence="1" id="KW-0732">Signal</keyword>
<organism evidence="2 3">
    <name type="scientific">Candidozyma auris</name>
    <name type="common">Yeast</name>
    <name type="synonym">Candida auris</name>
    <dbReference type="NCBI Taxonomy" id="498019"/>
    <lineage>
        <taxon>Eukaryota</taxon>
        <taxon>Fungi</taxon>
        <taxon>Dikarya</taxon>
        <taxon>Ascomycota</taxon>
        <taxon>Saccharomycotina</taxon>
        <taxon>Pichiomycetes</taxon>
        <taxon>Metschnikowiaceae</taxon>
        <taxon>Candidozyma</taxon>
    </lineage>
</organism>
<feature type="signal peptide" evidence="1">
    <location>
        <begin position="1"/>
        <end position="16"/>
    </location>
</feature>
<name>A0A0L0NQG0_CANAR</name>
<dbReference type="Proteomes" id="UP000037122">
    <property type="component" value="Unassembled WGS sequence"/>
</dbReference>
<evidence type="ECO:0000256" key="1">
    <source>
        <dbReference type="SAM" id="SignalP"/>
    </source>
</evidence>
<dbReference type="VEuPathDB" id="FungiDB:QG37_07427"/>
<gene>
    <name evidence="2" type="ORF">QG37_07427</name>
</gene>
<proteinExistence type="predicted"/>
<reference evidence="3" key="1">
    <citation type="journal article" date="2015" name="BMC Genomics">
        <title>Draft genome of a commonly misdiagnosed multidrug resistant pathogen Candida auris.</title>
        <authorList>
            <person name="Chatterjee S."/>
            <person name="Alampalli S.V."/>
            <person name="Nageshan R.K."/>
            <person name="Chettiar S.T."/>
            <person name="Joshi S."/>
            <person name="Tatu U.S."/>
        </authorList>
    </citation>
    <scope>NUCLEOTIDE SEQUENCE [LARGE SCALE GENOMIC DNA]</scope>
    <source>
        <strain evidence="3">6684</strain>
    </source>
</reference>
<protein>
    <submittedName>
        <fullName evidence="2">Uncharacterized protein</fullName>
    </submittedName>
</protein>